<evidence type="ECO:0000313" key="1">
    <source>
        <dbReference type="EMBL" id="QBK92386.1"/>
    </source>
</evidence>
<protein>
    <submittedName>
        <fullName evidence="1">Uncharacterized protein</fullName>
    </submittedName>
</protein>
<accession>A0A481Z9T6</accession>
<sequence length="87" mass="9999">MIPFGTKLINSRSQLTRKINQNGYTQERKKPIKLIHQVSVNVLEENKRPAEDANVKRDLHGLLLMKITILLYNQNSYSADSIFDSSI</sequence>
<reference evidence="1" key="1">
    <citation type="journal article" date="2019" name="MBio">
        <title>Virus Genomes from Deep Sea Sediments Expand the Ocean Megavirome and Support Independent Origins of Viral Gigantism.</title>
        <authorList>
            <person name="Backstrom D."/>
            <person name="Yutin N."/>
            <person name="Jorgensen S.L."/>
            <person name="Dharamshi J."/>
            <person name="Homa F."/>
            <person name="Zaremba-Niedwiedzka K."/>
            <person name="Spang A."/>
            <person name="Wolf Y.I."/>
            <person name="Koonin E.V."/>
            <person name="Ettema T.J."/>
        </authorList>
    </citation>
    <scope>NUCLEOTIDE SEQUENCE</scope>
</reference>
<proteinExistence type="predicted"/>
<organism evidence="1">
    <name type="scientific">Pithovirus LCPAC401</name>
    <dbReference type="NCBI Taxonomy" id="2506595"/>
    <lineage>
        <taxon>Viruses</taxon>
        <taxon>Pithoviruses</taxon>
    </lineage>
</organism>
<name>A0A481Z9T6_9VIRU</name>
<dbReference type="EMBL" id="MK500577">
    <property type="protein sequence ID" value="QBK92386.1"/>
    <property type="molecule type" value="Genomic_DNA"/>
</dbReference>
<gene>
    <name evidence="1" type="ORF">LCPAC401_00240</name>
</gene>